<evidence type="ECO:0000313" key="2">
    <source>
        <dbReference type="EMBL" id="CAK9159447.1"/>
    </source>
</evidence>
<evidence type="ECO:0000256" key="1">
    <source>
        <dbReference type="SAM" id="MobiDB-lite"/>
    </source>
</evidence>
<name>A0ABC8SXL6_9AQUA</name>
<keyword evidence="3" id="KW-1185">Reference proteome</keyword>
<dbReference type="EMBL" id="CAUOFW020003358">
    <property type="protein sequence ID" value="CAK9159447.1"/>
    <property type="molecule type" value="Genomic_DNA"/>
</dbReference>
<comment type="caution">
    <text evidence="2">The sequence shown here is derived from an EMBL/GenBank/DDBJ whole genome shotgun (WGS) entry which is preliminary data.</text>
</comment>
<reference evidence="2 3" key="1">
    <citation type="submission" date="2024-02" db="EMBL/GenBank/DDBJ databases">
        <authorList>
            <person name="Vignale AGUSTIN F."/>
            <person name="Sosa J E."/>
            <person name="Modenutti C."/>
        </authorList>
    </citation>
    <scope>NUCLEOTIDE SEQUENCE [LARGE SCALE GENOMIC DNA]</scope>
</reference>
<gene>
    <name evidence="2" type="ORF">ILEXP_LOCUS28145</name>
</gene>
<feature type="region of interest" description="Disordered" evidence="1">
    <location>
        <begin position="25"/>
        <end position="44"/>
    </location>
</feature>
<protein>
    <submittedName>
        <fullName evidence="2">Uncharacterized protein</fullName>
    </submittedName>
</protein>
<dbReference type="AlphaFoldDB" id="A0ABC8SXL6"/>
<sequence length="85" mass="9605">MLSFGRIDNFASNWDLNRRISPVVQQRRKKKRVSSSANLAAMNRRGSRGYSDRCVVSPMAKVAVCSQGRPKLRLPSYQTFGPHLP</sequence>
<accession>A0ABC8SXL6</accession>
<organism evidence="2 3">
    <name type="scientific">Ilex paraguariensis</name>
    <name type="common">yerba mate</name>
    <dbReference type="NCBI Taxonomy" id="185542"/>
    <lineage>
        <taxon>Eukaryota</taxon>
        <taxon>Viridiplantae</taxon>
        <taxon>Streptophyta</taxon>
        <taxon>Embryophyta</taxon>
        <taxon>Tracheophyta</taxon>
        <taxon>Spermatophyta</taxon>
        <taxon>Magnoliopsida</taxon>
        <taxon>eudicotyledons</taxon>
        <taxon>Gunneridae</taxon>
        <taxon>Pentapetalae</taxon>
        <taxon>asterids</taxon>
        <taxon>campanulids</taxon>
        <taxon>Aquifoliales</taxon>
        <taxon>Aquifoliaceae</taxon>
        <taxon>Ilex</taxon>
    </lineage>
</organism>
<dbReference type="Proteomes" id="UP001642360">
    <property type="component" value="Unassembled WGS sequence"/>
</dbReference>
<evidence type="ECO:0000313" key="3">
    <source>
        <dbReference type="Proteomes" id="UP001642360"/>
    </source>
</evidence>
<proteinExistence type="predicted"/>